<comment type="caution">
    <text evidence="2">The sequence shown here is derived from an EMBL/GenBank/DDBJ whole genome shotgun (WGS) entry which is preliminary data.</text>
</comment>
<evidence type="ECO:0000256" key="1">
    <source>
        <dbReference type="SAM" id="Phobius"/>
    </source>
</evidence>
<gene>
    <name evidence="2" type="ORF">C2G38_2186162</name>
</gene>
<name>A0A397VEW9_9GLOM</name>
<reference evidence="2 3" key="1">
    <citation type="submission" date="2018-06" db="EMBL/GenBank/DDBJ databases">
        <title>Comparative genomics reveals the genomic features of Rhizophagus irregularis, R. cerebriforme, R. diaphanum and Gigaspora rosea, and their symbiotic lifestyle signature.</title>
        <authorList>
            <person name="Morin E."/>
            <person name="San Clemente H."/>
            <person name="Chen E.C.H."/>
            <person name="De La Providencia I."/>
            <person name="Hainaut M."/>
            <person name="Kuo A."/>
            <person name="Kohler A."/>
            <person name="Murat C."/>
            <person name="Tang N."/>
            <person name="Roy S."/>
            <person name="Loubradou J."/>
            <person name="Henrissat B."/>
            <person name="Grigoriev I.V."/>
            <person name="Corradi N."/>
            <person name="Roux C."/>
            <person name="Martin F.M."/>
        </authorList>
    </citation>
    <scope>NUCLEOTIDE SEQUENCE [LARGE SCALE GENOMIC DNA]</scope>
    <source>
        <strain evidence="2 3">DAOM 194757</strain>
    </source>
</reference>
<feature type="transmembrane region" description="Helical" evidence="1">
    <location>
        <begin position="12"/>
        <end position="33"/>
    </location>
</feature>
<dbReference type="Proteomes" id="UP000266673">
    <property type="component" value="Unassembled WGS sequence"/>
</dbReference>
<sequence>MSVGEYGAFEEYIYFITYGHCHLIYLSCALLNIQNVIFERGNQINTGTNTVSIKSPRSCSKDSFHSKFGSKAPMLMADQNEKKVKNRTTLI</sequence>
<evidence type="ECO:0000313" key="3">
    <source>
        <dbReference type="Proteomes" id="UP000266673"/>
    </source>
</evidence>
<accession>A0A397VEW9</accession>
<keyword evidence="3" id="KW-1185">Reference proteome</keyword>
<evidence type="ECO:0000313" key="2">
    <source>
        <dbReference type="EMBL" id="RIB17886.1"/>
    </source>
</evidence>
<protein>
    <submittedName>
        <fullName evidence="2">Uncharacterized protein</fullName>
    </submittedName>
</protein>
<dbReference type="EMBL" id="QKWP01000576">
    <property type="protein sequence ID" value="RIB17886.1"/>
    <property type="molecule type" value="Genomic_DNA"/>
</dbReference>
<keyword evidence="1" id="KW-0472">Membrane</keyword>
<keyword evidence="1" id="KW-0812">Transmembrane</keyword>
<keyword evidence="1" id="KW-1133">Transmembrane helix</keyword>
<dbReference type="AlphaFoldDB" id="A0A397VEW9"/>
<proteinExistence type="predicted"/>
<organism evidence="2 3">
    <name type="scientific">Gigaspora rosea</name>
    <dbReference type="NCBI Taxonomy" id="44941"/>
    <lineage>
        <taxon>Eukaryota</taxon>
        <taxon>Fungi</taxon>
        <taxon>Fungi incertae sedis</taxon>
        <taxon>Mucoromycota</taxon>
        <taxon>Glomeromycotina</taxon>
        <taxon>Glomeromycetes</taxon>
        <taxon>Diversisporales</taxon>
        <taxon>Gigasporaceae</taxon>
        <taxon>Gigaspora</taxon>
    </lineage>
</organism>